<protein>
    <recommendedName>
        <fullName evidence="4">Glycosyltransferase RgtA/B/C/D-like domain-containing protein</fullName>
    </recommendedName>
</protein>
<comment type="caution">
    <text evidence="2">The sequence shown here is derived from an EMBL/GenBank/DDBJ whole genome shotgun (WGS) entry which is preliminary data.</text>
</comment>
<keyword evidence="3" id="KW-1185">Reference proteome</keyword>
<keyword evidence="1" id="KW-1133">Transmembrane helix</keyword>
<feature type="transmembrane region" description="Helical" evidence="1">
    <location>
        <begin position="123"/>
        <end position="142"/>
    </location>
</feature>
<feature type="transmembrane region" description="Helical" evidence="1">
    <location>
        <begin position="340"/>
        <end position="360"/>
    </location>
</feature>
<accession>A0ABU0FJJ8</accession>
<sequence>MVEFGIESGRISIKKSPYERLIGILGYASLAIYVAAILLSRKEFTYDEPWYLGTIDTLRKYGLSIQFLQNLPGPAGPLYTIVQWSVSPLTNFIPFYVRLVNVILLFVSILFMAVYASRRGYSVDVVSCFACLPTVGVSACLALTEMPAAVFLCGAILGLSVLYFERIPRGVGIIIAAISGLSLGFAILGRQPYLTVLFVLPLLLRGVNIVLITIFAMAALIVTVPVFYIWGGLVPPLTAWAGNGFSLEHGVLSFSYMSIICLIIFPADVVPNVRITSALAGFGGLANEIFHVVSFTPIQGLAHFLPTDLSYIFVRVWSDISVFLAILLIYYVIRRIFSSGVLSFDGFLLAGISLNLASAAKITHQFSSRYVFSALPILFFYLTPRLPVGLFLLIRLAIALLVSLMQVRGYLF</sequence>
<reference evidence="2 3" key="1">
    <citation type="submission" date="2023-07" db="EMBL/GenBank/DDBJ databases">
        <title>Genomic Encyclopedia of Type Strains, Phase IV (KMG-IV): sequencing the most valuable type-strain genomes for metagenomic binning, comparative biology and taxonomic classification.</title>
        <authorList>
            <person name="Goeker M."/>
        </authorList>
    </citation>
    <scope>NUCLEOTIDE SEQUENCE [LARGE SCALE GENOMIC DNA]</scope>
    <source>
        <strain evidence="2 3">DSM 5896</strain>
    </source>
</reference>
<feature type="transmembrane region" description="Helical" evidence="1">
    <location>
        <begin position="390"/>
        <end position="411"/>
    </location>
</feature>
<organism evidence="2 3">
    <name type="scientific">Labrys monachus</name>
    <dbReference type="NCBI Taxonomy" id="217067"/>
    <lineage>
        <taxon>Bacteria</taxon>
        <taxon>Pseudomonadati</taxon>
        <taxon>Pseudomonadota</taxon>
        <taxon>Alphaproteobacteria</taxon>
        <taxon>Hyphomicrobiales</taxon>
        <taxon>Xanthobacteraceae</taxon>
        <taxon>Labrys</taxon>
    </lineage>
</organism>
<evidence type="ECO:0000313" key="2">
    <source>
        <dbReference type="EMBL" id="MDQ0394777.1"/>
    </source>
</evidence>
<dbReference type="EMBL" id="JAUSVK010000001">
    <property type="protein sequence ID" value="MDQ0394777.1"/>
    <property type="molecule type" value="Genomic_DNA"/>
</dbReference>
<proteinExistence type="predicted"/>
<feature type="transmembrane region" description="Helical" evidence="1">
    <location>
        <begin position="21"/>
        <end position="40"/>
    </location>
</feature>
<gene>
    <name evidence="2" type="ORF">J3R73_004569</name>
</gene>
<name>A0ABU0FJJ8_9HYPH</name>
<keyword evidence="1" id="KW-0812">Transmembrane</keyword>
<dbReference type="Proteomes" id="UP001237448">
    <property type="component" value="Unassembled WGS sequence"/>
</dbReference>
<feature type="transmembrane region" description="Helical" evidence="1">
    <location>
        <begin position="171"/>
        <end position="189"/>
    </location>
</feature>
<evidence type="ECO:0008006" key="4">
    <source>
        <dbReference type="Google" id="ProtNLM"/>
    </source>
</evidence>
<feature type="transmembrane region" description="Helical" evidence="1">
    <location>
        <begin position="245"/>
        <end position="265"/>
    </location>
</feature>
<evidence type="ECO:0000313" key="3">
    <source>
        <dbReference type="Proteomes" id="UP001237448"/>
    </source>
</evidence>
<evidence type="ECO:0000256" key="1">
    <source>
        <dbReference type="SAM" id="Phobius"/>
    </source>
</evidence>
<keyword evidence="1" id="KW-0472">Membrane</keyword>
<feature type="transmembrane region" description="Helical" evidence="1">
    <location>
        <begin position="312"/>
        <end position="333"/>
    </location>
</feature>
<feature type="transmembrane region" description="Helical" evidence="1">
    <location>
        <begin position="209"/>
        <end position="233"/>
    </location>
</feature>
<feature type="transmembrane region" description="Helical" evidence="1">
    <location>
        <begin position="95"/>
        <end position="116"/>
    </location>
</feature>